<dbReference type="SUPFAM" id="SSF69572">
    <property type="entry name" value="Activating enzymes of the ubiquitin-like proteins"/>
    <property type="match status" value="1"/>
</dbReference>
<feature type="domain" description="THIF-type NAD/FAD binding fold" evidence="4">
    <location>
        <begin position="26"/>
        <end position="262"/>
    </location>
</feature>
<name>A0A261FGE8_9BIFI</name>
<dbReference type="GO" id="GO:0005829">
    <property type="term" value="C:cytosol"/>
    <property type="evidence" value="ECO:0007669"/>
    <property type="project" value="TreeGrafter"/>
</dbReference>
<dbReference type="Proteomes" id="UP000216444">
    <property type="component" value="Unassembled WGS sequence"/>
</dbReference>
<dbReference type="PANTHER" id="PTHR10953">
    <property type="entry name" value="UBIQUITIN-ACTIVATING ENZYME E1"/>
    <property type="match status" value="1"/>
</dbReference>
<keyword evidence="5" id="KW-0548">Nucleotidyltransferase</keyword>
<dbReference type="EMBL" id="MWWV01000004">
    <property type="protein sequence ID" value="OZG58251.1"/>
    <property type="molecule type" value="Genomic_DNA"/>
</dbReference>
<evidence type="ECO:0000256" key="1">
    <source>
        <dbReference type="ARBA" id="ARBA00022679"/>
    </source>
</evidence>
<keyword evidence="2" id="KW-0547">Nucleotide-binding</keyword>
<dbReference type="FunFam" id="3.40.50.720:FF:000033">
    <property type="entry name" value="Adenylyltransferase and sulfurtransferase MOCS3"/>
    <property type="match status" value="1"/>
</dbReference>
<dbReference type="InterPro" id="IPR035985">
    <property type="entry name" value="Ubiquitin-activating_enz"/>
</dbReference>
<dbReference type="NCBIfam" id="NF004281">
    <property type="entry name" value="PRK05690.1"/>
    <property type="match status" value="1"/>
</dbReference>
<reference evidence="5 6" key="1">
    <citation type="journal article" date="2017" name="BMC Genomics">
        <title>Comparative genomic and phylogenomic analyses of the Bifidobacteriaceae family.</title>
        <authorList>
            <person name="Lugli G.A."/>
            <person name="Milani C."/>
            <person name="Turroni F."/>
            <person name="Duranti S."/>
            <person name="Mancabelli L."/>
            <person name="Mangifesta M."/>
            <person name="Ferrario C."/>
            <person name="Modesto M."/>
            <person name="Mattarelli P."/>
            <person name="Jiri K."/>
            <person name="van Sinderen D."/>
            <person name="Ventura M."/>
        </authorList>
    </citation>
    <scope>NUCLEOTIDE SEQUENCE [LARGE SCALE GENOMIC DNA]</scope>
    <source>
        <strain evidence="5 6">DSM 100201</strain>
    </source>
</reference>
<sequence length="284" mass="30124">MESQQTQQTTTAKPRITLSDDQIDRYARHLILKGVGVRGQKRLLAAKVLIVGAGGLGSPVALYLAAAGVGTLGIVDDDVVDVSNLQRQIIHDSDRVGTSKAESAKESIVRLNPDVTVNVHRTMFDAGNAAELIADYDVVVDATDNFAAKFLINDACVLAGKPFVHGGVVQFAGQVMDYVPGRGPCYRCIFRDMPAAGEVPTCKEAGVLGAAVGVIGSLQAVEVVKMITGTGDLLTGRMLTVDMLTMRIRAVPLPEREPDCPVCGDHPTITSLDPDRYVQPACAI</sequence>
<dbReference type="PANTHER" id="PTHR10953:SF102">
    <property type="entry name" value="ADENYLYLTRANSFERASE AND SULFURTRANSFERASE MOCS3"/>
    <property type="match status" value="1"/>
</dbReference>
<dbReference type="AlphaFoldDB" id="A0A261FGE8"/>
<evidence type="ECO:0000259" key="4">
    <source>
        <dbReference type="Pfam" id="PF00899"/>
    </source>
</evidence>
<keyword evidence="1 5" id="KW-0808">Transferase</keyword>
<dbReference type="GO" id="GO:0008146">
    <property type="term" value="F:sulfotransferase activity"/>
    <property type="evidence" value="ECO:0007669"/>
    <property type="project" value="TreeGrafter"/>
</dbReference>
<evidence type="ECO:0000256" key="2">
    <source>
        <dbReference type="ARBA" id="ARBA00022741"/>
    </source>
</evidence>
<dbReference type="Gene3D" id="3.40.50.720">
    <property type="entry name" value="NAD(P)-binding Rossmann-like Domain"/>
    <property type="match status" value="1"/>
</dbReference>
<keyword evidence="3" id="KW-0067">ATP-binding</keyword>
<keyword evidence="6" id="KW-1185">Reference proteome</keyword>
<evidence type="ECO:0000313" key="6">
    <source>
        <dbReference type="Proteomes" id="UP000216444"/>
    </source>
</evidence>
<evidence type="ECO:0000256" key="3">
    <source>
        <dbReference type="ARBA" id="ARBA00022840"/>
    </source>
</evidence>
<dbReference type="InterPro" id="IPR000594">
    <property type="entry name" value="ThiF_NAD_FAD-bd"/>
</dbReference>
<dbReference type="GO" id="GO:0005524">
    <property type="term" value="F:ATP binding"/>
    <property type="evidence" value="ECO:0007669"/>
    <property type="project" value="UniProtKB-KW"/>
</dbReference>
<dbReference type="GO" id="GO:0016779">
    <property type="term" value="F:nucleotidyltransferase activity"/>
    <property type="evidence" value="ECO:0007669"/>
    <property type="project" value="UniProtKB-KW"/>
</dbReference>
<dbReference type="Pfam" id="PF00899">
    <property type="entry name" value="ThiF"/>
    <property type="match status" value="1"/>
</dbReference>
<dbReference type="GO" id="GO:0004792">
    <property type="term" value="F:thiosulfate-cyanide sulfurtransferase activity"/>
    <property type="evidence" value="ECO:0007669"/>
    <property type="project" value="TreeGrafter"/>
</dbReference>
<proteinExistence type="predicted"/>
<organism evidence="5 6">
    <name type="scientific">Bifidobacterium tissieri</name>
    <dbReference type="NCBI Taxonomy" id="1630162"/>
    <lineage>
        <taxon>Bacteria</taxon>
        <taxon>Bacillati</taxon>
        <taxon>Actinomycetota</taxon>
        <taxon>Actinomycetes</taxon>
        <taxon>Bifidobacteriales</taxon>
        <taxon>Bifidobacteriaceae</taxon>
        <taxon>Bifidobacterium</taxon>
    </lineage>
</organism>
<dbReference type="InterPro" id="IPR045886">
    <property type="entry name" value="ThiF/MoeB/HesA"/>
</dbReference>
<evidence type="ECO:0000313" key="5">
    <source>
        <dbReference type="EMBL" id="OZG58251.1"/>
    </source>
</evidence>
<protein>
    <submittedName>
        <fullName evidence="5">Adenylyltransferase</fullName>
    </submittedName>
</protein>
<dbReference type="CDD" id="cd00757">
    <property type="entry name" value="ThiF_MoeB_HesA_family"/>
    <property type="match status" value="1"/>
</dbReference>
<dbReference type="GO" id="GO:0008641">
    <property type="term" value="F:ubiquitin-like modifier activating enzyme activity"/>
    <property type="evidence" value="ECO:0007669"/>
    <property type="project" value="InterPro"/>
</dbReference>
<accession>A0A261FGE8</accession>
<gene>
    <name evidence="5" type="ORF">BTIS_0620</name>
</gene>
<comment type="caution">
    <text evidence="5">The sequence shown here is derived from an EMBL/GenBank/DDBJ whole genome shotgun (WGS) entry which is preliminary data.</text>
</comment>